<dbReference type="CDD" id="cd05144">
    <property type="entry name" value="RIO2_C"/>
    <property type="match status" value="1"/>
</dbReference>
<feature type="compositionally biased region" description="Basic residues" evidence="15">
    <location>
        <begin position="1031"/>
        <end position="1041"/>
    </location>
</feature>
<feature type="compositionally biased region" description="Polar residues" evidence="15">
    <location>
        <begin position="455"/>
        <end position="470"/>
    </location>
</feature>
<dbReference type="InterPro" id="IPR046341">
    <property type="entry name" value="SET_dom_sf"/>
</dbReference>
<dbReference type="Gene3D" id="1.10.10.10">
    <property type="entry name" value="Winged helix-like DNA-binding domain superfamily/Winged helix DNA-binding domain"/>
    <property type="match status" value="1"/>
</dbReference>
<feature type="compositionally biased region" description="Basic and acidic residues" evidence="15">
    <location>
        <begin position="1050"/>
        <end position="1060"/>
    </location>
</feature>
<dbReference type="GO" id="GO:0046872">
    <property type="term" value="F:metal ion binding"/>
    <property type="evidence" value="ECO:0007669"/>
    <property type="project" value="UniProtKB-KW"/>
</dbReference>
<feature type="compositionally biased region" description="Polar residues" evidence="15">
    <location>
        <begin position="509"/>
        <end position="520"/>
    </location>
</feature>
<dbReference type="GO" id="GO:0005829">
    <property type="term" value="C:cytosol"/>
    <property type="evidence" value="ECO:0007669"/>
    <property type="project" value="TreeGrafter"/>
</dbReference>
<organism evidence="17 18">
    <name type="scientific">Zymoseptoria tritici ST99CH_1E4</name>
    <dbReference type="NCBI Taxonomy" id="1276532"/>
    <lineage>
        <taxon>Eukaryota</taxon>
        <taxon>Fungi</taxon>
        <taxon>Dikarya</taxon>
        <taxon>Ascomycota</taxon>
        <taxon>Pezizomycotina</taxon>
        <taxon>Dothideomycetes</taxon>
        <taxon>Dothideomycetidae</taxon>
        <taxon>Mycosphaerellales</taxon>
        <taxon>Mycosphaerellaceae</taxon>
        <taxon>Zymoseptoria</taxon>
    </lineage>
</organism>
<dbReference type="InterPro" id="IPR001214">
    <property type="entry name" value="SET_dom"/>
</dbReference>
<dbReference type="InterPro" id="IPR011009">
    <property type="entry name" value="Kinase-like_dom_sf"/>
</dbReference>
<accession>A0A2H1GYR0</accession>
<keyword evidence="6" id="KW-0479">Metal-binding</keyword>
<feature type="compositionally biased region" description="Low complexity" evidence="15">
    <location>
        <begin position="1068"/>
        <end position="1077"/>
    </location>
</feature>
<comment type="catalytic activity">
    <reaction evidence="12">
        <text>L-seryl-[protein] + ATP = O-phospho-L-seryl-[protein] + ADP + H(+)</text>
        <dbReference type="Rhea" id="RHEA:17989"/>
        <dbReference type="Rhea" id="RHEA-COMP:9863"/>
        <dbReference type="Rhea" id="RHEA-COMP:11604"/>
        <dbReference type="ChEBI" id="CHEBI:15378"/>
        <dbReference type="ChEBI" id="CHEBI:29999"/>
        <dbReference type="ChEBI" id="CHEBI:30616"/>
        <dbReference type="ChEBI" id="CHEBI:83421"/>
        <dbReference type="ChEBI" id="CHEBI:456216"/>
        <dbReference type="EC" id="2.7.11.1"/>
    </reaction>
</comment>
<dbReference type="SMART" id="SM00317">
    <property type="entry name" value="SET"/>
    <property type="match status" value="1"/>
</dbReference>
<feature type="region of interest" description="Disordered" evidence="15">
    <location>
        <begin position="1022"/>
        <end position="1077"/>
    </location>
</feature>
<dbReference type="FunFam" id="3.30.200.20:FF:000052">
    <property type="entry name" value="Serine/threonine-protein kinase RIO2"/>
    <property type="match status" value="1"/>
</dbReference>
<evidence type="ECO:0000259" key="16">
    <source>
        <dbReference type="PROSITE" id="PS50280"/>
    </source>
</evidence>
<dbReference type="Pfam" id="PF01163">
    <property type="entry name" value="RIO1"/>
    <property type="match status" value="1"/>
</dbReference>
<dbReference type="Gene3D" id="2.170.270.10">
    <property type="entry name" value="SET domain"/>
    <property type="match status" value="1"/>
</dbReference>
<feature type="region of interest" description="Disordered" evidence="15">
    <location>
        <begin position="330"/>
        <end position="384"/>
    </location>
</feature>
<keyword evidence="10" id="KW-0460">Magnesium</keyword>
<dbReference type="GO" id="GO:0005634">
    <property type="term" value="C:nucleus"/>
    <property type="evidence" value="ECO:0007669"/>
    <property type="project" value="TreeGrafter"/>
</dbReference>
<comment type="cofactor">
    <cofactor evidence="1">
        <name>Mg(2+)</name>
        <dbReference type="ChEBI" id="CHEBI:18420"/>
    </cofactor>
</comment>
<comment type="catalytic activity">
    <reaction evidence="11">
        <text>L-threonyl-[protein] + ATP = O-phospho-L-threonyl-[protein] + ADP + H(+)</text>
        <dbReference type="Rhea" id="RHEA:46608"/>
        <dbReference type="Rhea" id="RHEA-COMP:11060"/>
        <dbReference type="Rhea" id="RHEA-COMP:11605"/>
        <dbReference type="ChEBI" id="CHEBI:15378"/>
        <dbReference type="ChEBI" id="CHEBI:30013"/>
        <dbReference type="ChEBI" id="CHEBI:30616"/>
        <dbReference type="ChEBI" id="CHEBI:61977"/>
        <dbReference type="ChEBI" id="CHEBI:456216"/>
        <dbReference type="EC" id="2.7.11.1"/>
    </reaction>
</comment>
<feature type="region of interest" description="Disordered" evidence="15">
    <location>
        <begin position="583"/>
        <end position="643"/>
    </location>
</feature>
<evidence type="ECO:0000256" key="14">
    <source>
        <dbReference type="ARBA" id="ARBA00068837"/>
    </source>
</evidence>
<keyword evidence="8" id="KW-0418">Kinase</keyword>
<evidence type="ECO:0000256" key="7">
    <source>
        <dbReference type="ARBA" id="ARBA00022741"/>
    </source>
</evidence>
<dbReference type="SUPFAM" id="SSF46785">
    <property type="entry name" value="Winged helix' DNA-binding domain"/>
    <property type="match status" value="1"/>
</dbReference>
<comment type="similarity">
    <text evidence="2">Belongs to the protein kinase superfamily. RIO-type Ser/Thr kinase family.</text>
</comment>
<dbReference type="InterPro" id="IPR018934">
    <property type="entry name" value="RIO_dom"/>
</dbReference>
<dbReference type="InterPro" id="IPR011990">
    <property type="entry name" value="TPR-like_helical_dom_sf"/>
</dbReference>
<dbReference type="CDD" id="cd20071">
    <property type="entry name" value="SET_SMYD"/>
    <property type="match status" value="1"/>
</dbReference>
<feature type="region of interest" description="Disordered" evidence="15">
    <location>
        <begin position="447"/>
        <end position="477"/>
    </location>
</feature>
<protein>
    <recommendedName>
        <fullName evidence="13">Serine/threonine-protein kinase RIO2</fullName>
        <ecNumber evidence="3">2.7.11.1</ecNumber>
    </recommendedName>
    <alternativeName>
        <fullName evidence="14">Serine/threonine-protein kinase rio2</fullName>
    </alternativeName>
</protein>
<evidence type="ECO:0000256" key="3">
    <source>
        <dbReference type="ARBA" id="ARBA00012513"/>
    </source>
</evidence>
<dbReference type="Gene3D" id="1.10.510.10">
    <property type="entry name" value="Transferase(Phosphotransferase) domain 1"/>
    <property type="match status" value="1"/>
</dbReference>
<feature type="domain" description="SET" evidence="16">
    <location>
        <begin position="675"/>
        <end position="832"/>
    </location>
</feature>
<feature type="compositionally biased region" description="Acidic residues" evidence="15">
    <location>
        <begin position="340"/>
        <end position="369"/>
    </location>
</feature>
<dbReference type="SUPFAM" id="SSF56112">
    <property type="entry name" value="Protein kinase-like (PK-like)"/>
    <property type="match status" value="1"/>
</dbReference>
<evidence type="ECO:0000313" key="18">
    <source>
        <dbReference type="Proteomes" id="UP000245764"/>
    </source>
</evidence>
<dbReference type="SUPFAM" id="SSF82199">
    <property type="entry name" value="SET domain"/>
    <property type="match status" value="1"/>
</dbReference>
<evidence type="ECO:0000256" key="10">
    <source>
        <dbReference type="ARBA" id="ARBA00022842"/>
    </source>
</evidence>
<dbReference type="EC" id="2.7.11.1" evidence="3"/>
<dbReference type="InterPro" id="IPR000687">
    <property type="entry name" value="RIO_kinase"/>
</dbReference>
<evidence type="ECO:0000256" key="11">
    <source>
        <dbReference type="ARBA" id="ARBA00047899"/>
    </source>
</evidence>
<dbReference type="GO" id="GO:0030688">
    <property type="term" value="C:preribosome, small subunit precursor"/>
    <property type="evidence" value="ECO:0007669"/>
    <property type="project" value="TreeGrafter"/>
</dbReference>
<feature type="compositionally biased region" description="Low complexity" evidence="15">
    <location>
        <begin position="619"/>
        <end position="637"/>
    </location>
</feature>
<dbReference type="GO" id="GO:0004674">
    <property type="term" value="F:protein serine/threonine kinase activity"/>
    <property type="evidence" value="ECO:0007669"/>
    <property type="project" value="UniProtKB-KW"/>
</dbReference>
<dbReference type="InterPro" id="IPR036388">
    <property type="entry name" value="WH-like_DNA-bd_sf"/>
</dbReference>
<feature type="compositionally biased region" description="Polar residues" evidence="15">
    <location>
        <begin position="600"/>
        <end position="610"/>
    </location>
</feature>
<dbReference type="Gene3D" id="3.30.200.20">
    <property type="entry name" value="Phosphorylase Kinase, domain 1"/>
    <property type="match status" value="1"/>
</dbReference>
<evidence type="ECO:0000256" key="8">
    <source>
        <dbReference type="ARBA" id="ARBA00022777"/>
    </source>
</evidence>
<evidence type="ECO:0000256" key="5">
    <source>
        <dbReference type="ARBA" id="ARBA00022679"/>
    </source>
</evidence>
<dbReference type="PANTHER" id="PTHR45852:SF1">
    <property type="entry name" value="SERINE_THREONINE-PROTEIN KINASE RIO2"/>
    <property type="match status" value="1"/>
</dbReference>
<dbReference type="GO" id="GO:0030490">
    <property type="term" value="P:maturation of SSU-rRNA"/>
    <property type="evidence" value="ECO:0007669"/>
    <property type="project" value="TreeGrafter"/>
</dbReference>
<evidence type="ECO:0000256" key="1">
    <source>
        <dbReference type="ARBA" id="ARBA00001946"/>
    </source>
</evidence>
<name>A0A2H1GYR0_ZYMTR</name>
<evidence type="ECO:0000256" key="13">
    <source>
        <dbReference type="ARBA" id="ARBA00068353"/>
    </source>
</evidence>
<dbReference type="InterPro" id="IPR036390">
    <property type="entry name" value="WH_DNA-bd_sf"/>
</dbReference>
<sequence length="1077" mass="118326">MKLDTAALRYLNDDDWRVLAAVEQGSKNHEVVPTPLIASIAHLRGGSGIHRNISNLAKEGLIGKVKNTKYDGYRLTYGGFDYLSLNNHRRSNTIFSVGNQIGVGKEADVYITASPDGEQMALKLHRLGRISFRTVKANRDYLRNRHAGSWMYLSQLAAQKEYSFMVVLHREGFPVPRPIAWSRHTVVMEFIDSFPLRGIESIPDPGKLYAELMDMIVQLAKRGLIHGDFNEFNILIKEKTIGEKIELQPVLIDFPQTVSTNHANAQWYFDRDVECIRRYFERKFKYTSDARGPSFKDAVKGADPAKRLDVEVEASGFSRKMGKDLERFIESTGGIKSEADADVDDDEDDDDEEEEEDDDDEDDEFEEVAENNADAPDGEDGKVQPGLEQKEAASVDDADLVKDVEVLTVEDDTEGKQLMPEKFGFQPMDLPREADVAAEKRWTILSNAPAKLKEQTTPPAHSSRTSTRQTLPLCERPSVLAIRRDLPSHIMAETSPKSGALREVINSSKTVPSDDTSPPKTASHAPGHSTGHDSAISCKDSTTSPPHAAQQISADNGDVPDVSTLQLGPKHLCATSAEGQFSSIAERSAVKPGPRDEATPSASSKTATPPQSDPLLTGAHSSATVSASSTRSQSVASGPSCRSTALSATASPFVPSSPTSSTEHGSLPAPLFKSQLFELRETLDKGFGLFAISDISAGTRIICETPLLEIPQNQLHSAWLYYCKLTPQAKAIYDALCDFAPSNLDFDQAVRIPNDCPDKAGMRAAQVHAMKIFSVNSFRLYNGHLGVFALASRLNHSCVPNVHFHSNAQLGKSTVHAARDIQAGEELLGNYIGAQIAYKTTAQRTKHLHLNYGFLCQCPACSDITGTCDRRREALTLITWGLNEFKNNSSAEHDGHPFFPSSPQAALAQAEDAVNILKGERLFTLELSTAYHFASDFALECEDWEKAVKYAFSQHDVEKILLGSDVDDRDYLGITSAQWIKEVQTYMSKKHGKHKLSKKFWLEFADHKGLWEKLGNEAVVERKGKQPVKQPMKKPGKKSKALRVSNGIASKEDKKMKELSGAKSVGLAAAKTEGAAA</sequence>
<keyword evidence="4" id="KW-0723">Serine/threonine-protein kinase</keyword>
<dbReference type="GO" id="GO:0005524">
    <property type="term" value="F:ATP binding"/>
    <property type="evidence" value="ECO:0007669"/>
    <property type="project" value="UniProtKB-KW"/>
</dbReference>
<dbReference type="InterPro" id="IPR030484">
    <property type="entry name" value="Rio2"/>
</dbReference>
<evidence type="ECO:0000256" key="6">
    <source>
        <dbReference type="ARBA" id="ARBA00022723"/>
    </source>
</evidence>
<feature type="compositionally biased region" description="Polar residues" evidence="15">
    <location>
        <begin position="539"/>
        <end position="554"/>
    </location>
</feature>
<dbReference type="PANTHER" id="PTHR45852">
    <property type="entry name" value="SER/THR-PROTEIN KINASE RIO2"/>
    <property type="match status" value="1"/>
</dbReference>
<evidence type="ECO:0000256" key="4">
    <source>
        <dbReference type="ARBA" id="ARBA00022527"/>
    </source>
</evidence>
<keyword evidence="9" id="KW-0067">ATP-binding</keyword>
<dbReference type="Pfam" id="PF00856">
    <property type="entry name" value="SET"/>
    <property type="match status" value="1"/>
</dbReference>
<evidence type="ECO:0000313" key="17">
    <source>
        <dbReference type="EMBL" id="SMR58704.1"/>
    </source>
</evidence>
<dbReference type="Proteomes" id="UP000245764">
    <property type="component" value="Chromosome 9"/>
</dbReference>
<gene>
    <name evidence="17" type="ORF">ZT1E4_G9439</name>
</gene>
<feature type="region of interest" description="Disordered" evidence="15">
    <location>
        <begin position="509"/>
        <end position="563"/>
    </location>
</feature>
<keyword evidence="5" id="KW-0808">Transferase</keyword>
<evidence type="ECO:0000256" key="9">
    <source>
        <dbReference type="ARBA" id="ARBA00022840"/>
    </source>
</evidence>
<evidence type="ECO:0000256" key="2">
    <source>
        <dbReference type="ARBA" id="ARBA00009196"/>
    </source>
</evidence>
<dbReference type="SMART" id="SM00090">
    <property type="entry name" value="RIO"/>
    <property type="match status" value="1"/>
</dbReference>
<dbReference type="InterPro" id="IPR018935">
    <property type="entry name" value="RIO_kinase_CS"/>
</dbReference>
<reference evidence="18" key="1">
    <citation type="submission" date="2017-05" db="EMBL/GenBank/DDBJ databases">
        <authorList>
            <person name="Song R."/>
            <person name="Chenine A.L."/>
            <person name="Ruprecht R.M."/>
        </authorList>
    </citation>
    <scope>NUCLEOTIDE SEQUENCE [LARGE SCALE GENOMIC DNA]</scope>
</reference>
<dbReference type="Pfam" id="PF09202">
    <property type="entry name" value="Rio2_N"/>
    <property type="match status" value="1"/>
</dbReference>
<dbReference type="PROSITE" id="PS01245">
    <property type="entry name" value="RIO1"/>
    <property type="match status" value="1"/>
</dbReference>
<dbReference type="EMBL" id="LT854261">
    <property type="protein sequence ID" value="SMR58704.1"/>
    <property type="molecule type" value="Genomic_DNA"/>
</dbReference>
<keyword evidence="7" id="KW-0547">Nucleotide-binding</keyword>
<proteinExistence type="inferred from homology"/>
<dbReference type="Gene3D" id="1.25.40.10">
    <property type="entry name" value="Tetratricopeptide repeat domain"/>
    <property type="match status" value="1"/>
</dbReference>
<dbReference type="InterPro" id="IPR015285">
    <property type="entry name" value="RIO2_wHTH_N"/>
</dbReference>
<dbReference type="AlphaFoldDB" id="A0A2H1GYR0"/>
<dbReference type="FunFam" id="1.10.10.10:FF:000053">
    <property type="entry name" value="Serine/threonine-protein kinase RIO2"/>
    <property type="match status" value="1"/>
</dbReference>
<evidence type="ECO:0000256" key="12">
    <source>
        <dbReference type="ARBA" id="ARBA00048679"/>
    </source>
</evidence>
<evidence type="ECO:0000256" key="15">
    <source>
        <dbReference type="SAM" id="MobiDB-lite"/>
    </source>
</evidence>
<dbReference type="PROSITE" id="PS50280">
    <property type="entry name" value="SET"/>
    <property type="match status" value="1"/>
</dbReference>